<dbReference type="PROSITE" id="PS51664">
    <property type="entry name" value="YCAO"/>
    <property type="match status" value="1"/>
</dbReference>
<dbReference type="InterPro" id="IPR027624">
    <property type="entry name" value="TOMM_cyclo_SagD"/>
</dbReference>
<dbReference type="NCBIfam" id="TIGR03604">
    <property type="entry name" value="TOMM_cyclo_SagD"/>
    <property type="match status" value="1"/>
</dbReference>
<evidence type="ECO:0000259" key="2">
    <source>
        <dbReference type="PROSITE" id="PS51664"/>
    </source>
</evidence>
<dbReference type="Gene3D" id="3.30.160.660">
    <property type="match status" value="1"/>
</dbReference>
<accession>A0ABY3XRJ3</accession>
<evidence type="ECO:0000256" key="1">
    <source>
        <dbReference type="SAM" id="MobiDB-lite"/>
    </source>
</evidence>
<dbReference type="Pfam" id="PF02624">
    <property type="entry name" value="YcaO"/>
    <property type="match status" value="1"/>
</dbReference>
<dbReference type="Gene3D" id="3.30.1330.230">
    <property type="match status" value="1"/>
</dbReference>
<dbReference type="Gene3D" id="3.30.40.250">
    <property type="match status" value="1"/>
</dbReference>
<evidence type="ECO:0000313" key="4">
    <source>
        <dbReference type="Proteomes" id="UP001202244"/>
    </source>
</evidence>
<protein>
    <submittedName>
        <fullName evidence="3">YcaO-like family protein</fullName>
    </submittedName>
</protein>
<feature type="compositionally biased region" description="Low complexity" evidence="1">
    <location>
        <begin position="13"/>
        <end position="45"/>
    </location>
</feature>
<dbReference type="PANTHER" id="PTHR37809:SF1">
    <property type="entry name" value="RIBOSOMAL PROTEIN S12 METHYLTHIOTRANSFERASE ACCESSORY FACTOR YCAO"/>
    <property type="match status" value="1"/>
</dbReference>
<sequence length="513" mass="54364">MHPTTTSERPDADAVPAPDAAPGTTPAGTPTAPPAALGTATEATPHSGEGAGAGEGAPRYDAATAEPPGSLRRMGDLVSPYGLVSGAIRLPGSPGDPDFPIFTASLGDPGHVLTGHEDWDLGAEHGNFDGAGGDLSPERAALLAVAESLERYSSCARDADRYRWATAEELGDEAVPLASWPRLSAAELAAGGHGLVGPDPRAPMRWVRGWSFTRRRPVWVPAVHVWLKNPPEALGERVSHPVSTGCAVHTDVTSAVVNGLLEVVERDSIALTWLQRLRLPRLTLDVGRLTPKQRQFVERADNPHVRTQLFDATTDLGIPVIYGVQLADSDPALAQVVAATCDPDPGDAVAKLYREAASLRIALRHHVTTSATAGQADADGGNEQLVNVVGGAAEAGPLAARDRFSFLLEGEREERPLSALPRPTATDPHTVLSWLLRRLHARGCEVVAVDLTTDEARQVGATAVRVAVPQLMPLSFVHRARYLGHPRLYEAPRAMGHPVLSEDEITPLPQPFA</sequence>
<feature type="domain" description="YcaO" evidence="2">
    <location>
        <begin position="132"/>
        <end position="513"/>
    </location>
</feature>
<organism evidence="3 4">
    <name type="scientific">Streptomyces tubbatahanensis</name>
    <dbReference type="NCBI Taxonomy" id="2923272"/>
    <lineage>
        <taxon>Bacteria</taxon>
        <taxon>Bacillati</taxon>
        <taxon>Actinomycetota</taxon>
        <taxon>Actinomycetes</taxon>
        <taxon>Kitasatosporales</taxon>
        <taxon>Streptomycetaceae</taxon>
        <taxon>Streptomyces</taxon>
    </lineage>
</organism>
<gene>
    <name evidence="3" type="ORF">MMF93_11675</name>
</gene>
<proteinExistence type="predicted"/>
<feature type="region of interest" description="Disordered" evidence="1">
    <location>
        <begin position="1"/>
        <end position="73"/>
    </location>
</feature>
<name>A0ABY3XRJ3_9ACTN</name>
<evidence type="ECO:0000313" key="3">
    <source>
        <dbReference type="EMBL" id="UNS97094.1"/>
    </source>
</evidence>
<dbReference type="RefSeq" id="WP_242751258.1">
    <property type="nucleotide sequence ID" value="NZ_CP093846.1"/>
</dbReference>
<dbReference type="InterPro" id="IPR003776">
    <property type="entry name" value="YcaO-like_dom"/>
</dbReference>
<dbReference type="PANTHER" id="PTHR37809">
    <property type="entry name" value="RIBOSOMAL PROTEIN S12 METHYLTHIOTRANSFERASE ACCESSORY FACTOR YCAO"/>
    <property type="match status" value="1"/>
</dbReference>
<dbReference type="EMBL" id="CP093846">
    <property type="protein sequence ID" value="UNS97094.1"/>
    <property type="molecule type" value="Genomic_DNA"/>
</dbReference>
<dbReference type="Proteomes" id="UP001202244">
    <property type="component" value="Chromosome"/>
</dbReference>
<reference evidence="3 4" key="1">
    <citation type="journal article" date="2023" name="Microbiol. Spectr.">
        <title>Synergy between Genome Mining, Metabolomics, and Bioinformatics Uncovers Antibacterial Chlorinated Carbazole Alkaloids and Their Biosynthetic Gene Cluster from Streptomyces tubbatahanensis sp. nov., a Novel Actinomycete Isolated from Sulu Sea, Philippines.</title>
        <authorList>
            <person name="Tenebro C.P."/>
            <person name="Trono D.J.V.L."/>
            <person name="Balida L.A.P."/>
            <person name="Bayog L.K.A."/>
            <person name="Bruna J.R."/>
            <person name="Sabido E.M."/>
            <person name="Caspe D.P.C."/>
            <person name="de Los Santos E.L.C."/>
            <person name="Saludes J.P."/>
            <person name="Dalisay D.S."/>
        </authorList>
    </citation>
    <scope>NUCLEOTIDE SEQUENCE [LARGE SCALE GENOMIC DNA]</scope>
    <source>
        <strain evidence="3 4">DSD3025</strain>
    </source>
</reference>
<keyword evidence="4" id="KW-1185">Reference proteome</keyword>